<evidence type="ECO:0000256" key="7">
    <source>
        <dbReference type="ARBA" id="ARBA00022917"/>
    </source>
</evidence>
<evidence type="ECO:0000256" key="10">
    <source>
        <dbReference type="HAMAP-Rule" id="MF_00123"/>
    </source>
</evidence>
<evidence type="ECO:0000313" key="14">
    <source>
        <dbReference type="EMBL" id="PDX86794.1"/>
    </source>
</evidence>
<dbReference type="GO" id="GO:0004814">
    <property type="term" value="F:arginine-tRNA ligase activity"/>
    <property type="evidence" value="ECO:0007669"/>
    <property type="project" value="UniProtKB-UniRule"/>
</dbReference>
<name>A0A2A7B5W6_9FIRM</name>
<dbReference type="Pfam" id="PF00750">
    <property type="entry name" value="tRNA-synt_1d"/>
    <property type="match status" value="1"/>
</dbReference>
<keyword evidence="5 10" id="KW-0547">Nucleotide-binding</keyword>
<evidence type="ECO:0000256" key="8">
    <source>
        <dbReference type="ARBA" id="ARBA00023146"/>
    </source>
</evidence>
<proteinExistence type="inferred from homology"/>
<dbReference type="Gene3D" id="3.30.1360.70">
    <property type="entry name" value="Arginyl tRNA synthetase N-terminal domain"/>
    <property type="match status" value="1"/>
</dbReference>
<gene>
    <name evidence="10" type="primary">argS</name>
    <name evidence="14" type="ORF">CHR60_08670</name>
</gene>
<comment type="similarity">
    <text evidence="2 10 11">Belongs to the class-I aminoacyl-tRNA synthetase family.</text>
</comment>
<dbReference type="PRINTS" id="PR01038">
    <property type="entry name" value="TRNASYNTHARG"/>
</dbReference>
<dbReference type="InterPro" id="IPR008909">
    <property type="entry name" value="DALR_anticod-bd"/>
</dbReference>
<dbReference type="InterPro" id="IPR001278">
    <property type="entry name" value="Arg-tRNA-ligase"/>
</dbReference>
<evidence type="ECO:0000256" key="11">
    <source>
        <dbReference type="RuleBase" id="RU363038"/>
    </source>
</evidence>
<dbReference type="SUPFAM" id="SSF52374">
    <property type="entry name" value="Nucleotidylyl transferase"/>
    <property type="match status" value="1"/>
</dbReference>
<dbReference type="InterPro" id="IPR014729">
    <property type="entry name" value="Rossmann-like_a/b/a_fold"/>
</dbReference>
<keyword evidence="8 10" id="KW-0030">Aminoacyl-tRNA synthetase</keyword>
<dbReference type="EMBL" id="NOUV01000014">
    <property type="protein sequence ID" value="PDX86794.1"/>
    <property type="molecule type" value="Genomic_DNA"/>
</dbReference>
<organism evidence="14 15">
    <name type="scientific">Faecalibacterium prausnitzii</name>
    <dbReference type="NCBI Taxonomy" id="853"/>
    <lineage>
        <taxon>Bacteria</taxon>
        <taxon>Bacillati</taxon>
        <taxon>Bacillota</taxon>
        <taxon>Clostridia</taxon>
        <taxon>Eubacteriales</taxon>
        <taxon>Oscillospiraceae</taxon>
        <taxon>Faecalibacterium</taxon>
    </lineage>
</organism>
<dbReference type="NCBIfam" id="TIGR00456">
    <property type="entry name" value="argS"/>
    <property type="match status" value="1"/>
</dbReference>
<dbReference type="SUPFAM" id="SSF47323">
    <property type="entry name" value="Anticodon-binding domain of a subclass of class I aminoacyl-tRNA synthetases"/>
    <property type="match status" value="1"/>
</dbReference>
<dbReference type="PANTHER" id="PTHR11956:SF5">
    <property type="entry name" value="ARGININE--TRNA LIGASE, CYTOPLASMIC"/>
    <property type="match status" value="1"/>
</dbReference>
<dbReference type="AlphaFoldDB" id="A0A2A7B5W6"/>
<evidence type="ECO:0000259" key="13">
    <source>
        <dbReference type="SMART" id="SM01016"/>
    </source>
</evidence>
<comment type="caution">
    <text evidence="14">The sequence shown here is derived from an EMBL/GenBank/DDBJ whole genome shotgun (WGS) entry which is preliminary data.</text>
</comment>
<dbReference type="EC" id="6.1.1.19" evidence="10"/>
<dbReference type="PANTHER" id="PTHR11956">
    <property type="entry name" value="ARGINYL-TRNA SYNTHETASE"/>
    <property type="match status" value="1"/>
</dbReference>
<dbReference type="InterPro" id="IPR009080">
    <property type="entry name" value="tRNAsynth_Ia_anticodon-bd"/>
</dbReference>
<dbReference type="InterPro" id="IPR001412">
    <property type="entry name" value="aa-tRNA-synth_I_CS"/>
</dbReference>
<dbReference type="GO" id="GO:0006420">
    <property type="term" value="P:arginyl-tRNA aminoacylation"/>
    <property type="evidence" value="ECO:0007669"/>
    <property type="project" value="UniProtKB-UniRule"/>
</dbReference>
<dbReference type="Proteomes" id="UP000220904">
    <property type="component" value="Unassembled WGS sequence"/>
</dbReference>
<evidence type="ECO:0000256" key="1">
    <source>
        <dbReference type="ARBA" id="ARBA00004496"/>
    </source>
</evidence>
<dbReference type="CDD" id="cd00671">
    <property type="entry name" value="ArgRS_core"/>
    <property type="match status" value="1"/>
</dbReference>
<evidence type="ECO:0000313" key="15">
    <source>
        <dbReference type="Proteomes" id="UP000220904"/>
    </source>
</evidence>
<evidence type="ECO:0000256" key="3">
    <source>
        <dbReference type="ARBA" id="ARBA00022490"/>
    </source>
</evidence>
<dbReference type="FunFam" id="1.10.730.10:FF:000008">
    <property type="entry name" value="Arginine--tRNA ligase"/>
    <property type="match status" value="1"/>
</dbReference>
<dbReference type="InterPro" id="IPR036695">
    <property type="entry name" value="Arg-tRNA-synth_N_sf"/>
</dbReference>
<evidence type="ECO:0000259" key="12">
    <source>
        <dbReference type="SMART" id="SM00836"/>
    </source>
</evidence>
<dbReference type="RefSeq" id="WP_097792650.1">
    <property type="nucleotide sequence ID" value="NZ_NOUV01000014.1"/>
</dbReference>
<keyword evidence="3 10" id="KW-0963">Cytoplasm</keyword>
<dbReference type="GO" id="GO:0005737">
    <property type="term" value="C:cytoplasm"/>
    <property type="evidence" value="ECO:0007669"/>
    <property type="project" value="UniProtKB-SubCell"/>
</dbReference>
<keyword evidence="4 10" id="KW-0436">Ligase</keyword>
<comment type="subunit">
    <text evidence="10">Monomer.</text>
</comment>
<dbReference type="GO" id="GO:0005524">
    <property type="term" value="F:ATP binding"/>
    <property type="evidence" value="ECO:0007669"/>
    <property type="project" value="UniProtKB-UniRule"/>
</dbReference>
<feature type="domain" description="Arginyl tRNA synthetase N-terminal" evidence="13">
    <location>
        <begin position="19"/>
        <end position="109"/>
    </location>
</feature>
<evidence type="ECO:0000256" key="5">
    <source>
        <dbReference type="ARBA" id="ARBA00022741"/>
    </source>
</evidence>
<keyword evidence="7 10" id="KW-0648">Protein biosynthesis</keyword>
<dbReference type="Pfam" id="PF05746">
    <property type="entry name" value="DALR_1"/>
    <property type="match status" value="1"/>
</dbReference>
<sequence length="604" mass="65924">MTEFEKTYQNYNPRSAALSEARALLTAAAKAAMADGTLPEAELPAFIVEIPADTKNGDIASNLAMAGARTWRKAPRMIADALIAHLPSIEGGVFAKVEVAGPGFINLFLAPAFWASVVLGAASNKEYGRTDYGKGAKYNVEFVSANPTGPMHMGNARGGALGDCLAAVLDWAGYDVTREFYINDAGNQIQKFGKSLAVRYLQKFCGEEAYPLPAECYQGGDIKVLAGEFADLHGDCYVAACQGMDEETLFASEAFETLKNALVDYALPKNIAALKRDLGKYRIDYDVWFHESTLHESGAVKAVVEKLLELGACYKAEDGAVMYRSAQYAAKYGTVNKKKTEDGTEEEAKDEVLVRANGIPTYFAADIAYHYNKLATRGFAKAIDVWGADHHGHVARMKGAMDAIGLNGNDLDVVLMQMVNLMRDGQPVRMSKRTGNAITLTDLLEEVPIDSARFLFNMHDAGSGIDFDLDQAVKTDNDNPVYYVQYAHARICSILKKMESEGVAFVGADQVDATLLTEPSEMDLIRMLAAFPQEIVMAAEKYDPSRINRFVIDLASAFHRFYGSCRIQGADPAVQQARLALCIGVKNVICNVLTMFKINVPEKM</sequence>
<dbReference type="InterPro" id="IPR035684">
    <property type="entry name" value="ArgRS_core"/>
</dbReference>
<evidence type="ECO:0000256" key="2">
    <source>
        <dbReference type="ARBA" id="ARBA00005594"/>
    </source>
</evidence>
<comment type="catalytic activity">
    <reaction evidence="9 10">
        <text>tRNA(Arg) + L-arginine + ATP = L-arginyl-tRNA(Arg) + AMP + diphosphate</text>
        <dbReference type="Rhea" id="RHEA:20301"/>
        <dbReference type="Rhea" id="RHEA-COMP:9658"/>
        <dbReference type="Rhea" id="RHEA-COMP:9673"/>
        <dbReference type="ChEBI" id="CHEBI:30616"/>
        <dbReference type="ChEBI" id="CHEBI:32682"/>
        <dbReference type="ChEBI" id="CHEBI:33019"/>
        <dbReference type="ChEBI" id="CHEBI:78442"/>
        <dbReference type="ChEBI" id="CHEBI:78513"/>
        <dbReference type="ChEBI" id="CHEBI:456215"/>
        <dbReference type="EC" id="6.1.1.19"/>
    </reaction>
</comment>
<dbReference type="Gene3D" id="3.40.50.620">
    <property type="entry name" value="HUPs"/>
    <property type="match status" value="1"/>
</dbReference>
<feature type="domain" description="DALR anticodon binding" evidence="12">
    <location>
        <begin position="484"/>
        <end position="604"/>
    </location>
</feature>
<evidence type="ECO:0000256" key="4">
    <source>
        <dbReference type="ARBA" id="ARBA00022598"/>
    </source>
</evidence>
<dbReference type="Gene3D" id="1.10.730.10">
    <property type="entry name" value="Isoleucyl-tRNA Synthetase, Domain 1"/>
    <property type="match status" value="1"/>
</dbReference>
<dbReference type="Pfam" id="PF03485">
    <property type="entry name" value="Arg_tRNA_synt_N"/>
    <property type="match status" value="1"/>
</dbReference>
<dbReference type="OrthoDB" id="9805987at2"/>
<dbReference type="SMART" id="SM00836">
    <property type="entry name" value="DALR_1"/>
    <property type="match status" value="1"/>
</dbReference>
<comment type="subcellular location">
    <subcellularLocation>
        <location evidence="1 10">Cytoplasm</location>
    </subcellularLocation>
</comment>
<dbReference type="PROSITE" id="PS00178">
    <property type="entry name" value="AA_TRNA_LIGASE_I"/>
    <property type="match status" value="1"/>
</dbReference>
<dbReference type="SUPFAM" id="SSF55190">
    <property type="entry name" value="Arginyl-tRNA synthetase (ArgRS), N-terminal 'additional' domain"/>
    <property type="match status" value="1"/>
</dbReference>
<dbReference type="SMART" id="SM01016">
    <property type="entry name" value="Arg_tRNA_synt_N"/>
    <property type="match status" value="1"/>
</dbReference>
<reference evidence="14 15" key="1">
    <citation type="journal article" date="2017" name="Front. Microbiol.">
        <title>New Insights into the Diversity of the Genus Faecalibacterium.</title>
        <authorList>
            <person name="Benevides L."/>
            <person name="Burman S."/>
            <person name="Martin R."/>
            <person name="Robert V."/>
            <person name="Thomas M."/>
            <person name="Miquel S."/>
            <person name="Chain F."/>
            <person name="Sokol H."/>
            <person name="Bermudez-Humaran L.G."/>
            <person name="Morrison M."/>
            <person name="Langella P."/>
            <person name="Azevedo V.A."/>
            <person name="Chatel J.M."/>
            <person name="Soares S."/>
        </authorList>
    </citation>
    <scope>NUCLEOTIDE SEQUENCE [LARGE SCALE GENOMIC DNA]</scope>
    <source>
        <strain evidence="14 15">AHMP21</strain>
    </source>
</reference>
<dbReference type="HAMAP" id="MF_00123">
    <property type="entry name" value="Arg_tRNA_synth"/>
    <property type="match status" value="1"/>
</dbReference>
<accession>A0A2A7B5W6</accession>
<evidence type="ECO:0000256" key="6">
    <source>
        <dbReference type="ARBA" id="ARBA00022840"/>
    </source>
</evidence>
<keyword evidence="6 10" id="KW-0067">ATP-binding</keyword>
<feature type="short sequence motif" description="'HIGH' region" evidence="10">
    <location>
        <begin position="145"/>
        <end position="155"/>
    </location>
</feature>
<protein>
    <recommendedName>
        <fullName evidence="10">Arginine--tRNA ligase</fullName>
        <ecNumber evidence="10">6.1.1.19</ecNumber>
    </recommendedName>
    <alternativeName>
        <fullName evidence="10">Arginyl-tRNA synthetase</fullName>
        <shortName evidence="10">ArgRS</shortName>
    </alternativeName>
</protein>
<dbReference type="InterPro" id="IPR005148">
    <property type="entry name" value="Arg-tRNA-synth_N"/>
</dbReference>
<evidence type="ECO:0000256" key="9">
    <source>
        <dbReference type="ARBA" id="ARBA00049339"/>
    </source>
</evidence>